<evidence type="ECO:0000313" key="2">
    <source>
        <dbReference type="EMBL" id="GGM23312.1"/>
    </source>
</evidence>
<keyword evidence="3" id="KW-1185">Reference proteome</keyword>
<sequence length="75" mass="8140">MPARLSGSGTGFGSVLLPNRHAAARLSIEWEVSEVRAGADFRSGPNDASRLSARRWSRRGNVERESVTDTPPVSF</sequence>
<organism evidence="2 3">
    <name type="scientific">Dactylosporangium sucinum</name>
    <dbReference type="NCBI Taxonomy" id="1424081"/>
    <lineage>
        <taxon>Bacteria</taxon>
        <taxon>Bacillati</taxon>
        <taxon>Actinomycetota</taxon>
        <taxon>Actinomycetes</taxon>
        <taxon>Micromonosporales</taxon>
        <taxon>Micromonosporaceae</taxon>
        <taxon>Dactylosporangium</taxon>
    </lineage>
</organism>
<dbReference type="AlphaFoldDB" id="A0A917WRL4"/>
<feature type="region of interest" description="Disordered" evidence="1">
    <location>
        <begin position="41"/>
        <end position="75"/>
    </location>
</feature>
<reference evidence="2" key="1">
    <citation type="journal article" date="2014" name="Int. J. Syst. Evol. Microbiol.">
        <title>Complete genome sequence of Corynebacterium casei LMG S-19264T (=DSM 44701T), isolated from a smear-ripened cheese.</title>
        <authorList>
            <consortium name="US DOE Joint Genome Institute (JGI-PGF)"/>
            <person name="Walter F."/>
            <person name="Albersmeier A."/>
            <person name="Kalinowski J."/>
            <person name="Ruckert C."/>
        </authorList>
    </citation>
    <scope>NUCLEOTIDE SEQUENCE</scope>
    <source>
        <strain evidence="2">JCM 19831</strain>
    </source>
</reference>
<name>A0A917WRL4_9ACTN</name>
<proteinExistence type="predicted"/>
<gene>
    <name evidence="2" type="ORF">GCM10007977_025640</name>
</gene>
<dbReference type="EMBL" id="BMPI01000010">
    <property type="protein sequence ID" value="GGM23312.1"/>
    <property type="molecule type" value="Genomic_DNA"/>
</dbReference>
<accession>A0A917WRL4</accession>
<evidence type="ECO:0000256" key="1">
    <source>
        <dbReference type="SAM" id="MobiDB-lite"/>
    </source>
</evidence>
<protein>
    <submittedName>
        <fullName evidence="2">Uncharacterized protein</fullName>
    </submittedName>
</protein>
<evidence type="ECO:0000313" key="3">
    <source>
        <dbReference type="Proteomes" id="UP000642070"/>
    </source>
</evidence>
<reference evidence="2" key="2">
    <citation type="submission" date="2020-09" db="EMBL/GenBank/DDBJ databases">
        <authorList>
            <person name="Sun Q."/>
            <person name="Ohkuma M."/>
        </authorList>
    </citation>
    <scope>NUCLEOTIDE SEQUENCE</scope>
    <source>
        <strain evidence="2">JCM 19831</strain>
    </source>
</reference>
<dbReference type="Proteomes" id="UP000642070">
    <property type="component" value="Unassembled WGS sequence"/>
</dbReference>
<comment type="caution">
    <text evidence="2">The sequence shown here is derived from an EMBL/GenBank/DDBJ whole genome shotgun (WGS) entry which is preliminary data.</text>
</comment>